<feature type="region of interest" description="Disordered" evidence="1">
    <location>
        <begin position="459"/>
        <end position="487"/>
    </location>
</feature>
<protein>
    <submittedName>
        <fullName evidence="3">Uncharacterized protein</fullName>
    </submittedName>
</protein>
<keyword evidence="2" id="KW-0472">Membrane</keyword>
<organism evidence="3 4">
    <name type="scientific">Vitis vinifera</name>
    <name type="common">Grape</name>
    <dbReference type="NCBI Taxonomy" id="29760"/>
    <lineage>
        <taxon>Eukaryota</taxon>
        <taxon>Viridiplantae</taxon>
        <taxon>Streptophyta</taxon>
        <taxon>Embryophyta</taxon>
        <taxon>Tracheophyta</taxon>
        <taxon>Spermatophyta</taxon>
        <taxon>Magnoliopsida</taxon>
        <taxon>eudicotyledons</taxon>
        <taxon>Gunneridae</taxon>
        <taxon>Pentapetalae</taxon>
        <taxon>rosids</taxon>
        <taxon>Vitales</taxon>
        <taxon>Vitaceae</taxon>
        <taxon>Viteae</taxon>
        <taxon>Vitis</taxon>
    </lineage>
</organism>
<accession>A0A438IGK8</accession>
<dbReference type="PANTHER" id="PTHR36888:SF2">
    <property type="entry name" value="TETRATRICOPEPTIDE REPEAT (TPR)-LIKE SUPERFAMILY PROTEIN"/>
    <property type="match status" value="1"/>
</dbReference>
<name>A0A438IGK8_VITVI</name>
<feature type="compositionally biased region" description="Basic and acidic residues" evidence="1">
    <location>
        <begin position="476"/>
        <end position="487"/>
    </location>
</feature>
<dbReference type="PANTHER" id="PTHR36888">
    <property type="entry name" value="TETRATRICOPEPTIDE-LIKE HELICAL DOMAIN-CONTAINING PROTEIN-RELATED"/>
    <property type="match status" value="1"/>
</dbReference>
<proteinExistence type="predicted"/>
<dbReference type="InterPro" id="IPR011990">
    <property type="entry name" value="TPR-like_helical_dom_sf"/>
</dbReference>
<evidence type="ECO:0000313" key="3">
    <source>
        <dbReference type="EMBL" id="RVW95873.1"/>
    </source>
</evidence>
<dbReference type="Proteomes" id="UP000288805">
    <property type="component" value="Unassembled WGS sequence"/>
</dbReference>
<comment type="caution">
    <text evidence="3">The sequence shown here is derived from an EMBL/GenBank/DDBJ whole genome shotgun (WGS) entry which is preliminary data.</text>
</comment>
<gene>
    <name evidence="3" type="ORF">CK203_025854</name>
</gene>
<evidence type="ECO:0000256" key="2">
    <source>
        <dbReference type="SAM" id="Phobius"/>
    </source>
</evidence>
<reference evidence="3 4" key="1">
    <citation type="journal article" date="2018" name="PLoS Genet.">
        <title>Population sequencing reveals clonal diversity and ancestral inbreeding in the grapevine cultivar Chardonnay.</title>
        <authorList>
            <person name="Roach M.J."/>
            <person name="Johnson D.L."/>
            <person name="Bohlmann J."/>
            <person name="van Vuuren H.J."/>
            <person name="Jones S.J."/>
            <person name="Pretorius I.S."/>
            <person name="Schmidt S.A."/>
            <person name="Borneman A.R."/>
        </authorList>
    </citation>
    <scope>NUCLEOTIDE SEQUENCE [LARGE SCALE GENOMIC DNA]</scope>
    <source>
        <strain evidence="4">cv. Chardonnay</strain>
        <tissue evidence="3">Leaf</tissue>
    </source>
</reference>
<dbReference type="AlphaFoldDB" id="A0A438IGK8"/>
<evidence type="ECO:0000256" key="1">
    <source>
        <dbReference type="SAM" id="MobiDB-lite"/>
    </source>
</evidence>
<feature type="transmembrane region" description="Helical" evidence="2">
    <location>
        <begin position="125"/>
        <end position="143"/>
    </location>
</feature>
<keyword evidence="2" id="KW-1133">Transmembrane helix</keyword>
<dbReference type="Gene3D" id="1.25.40.10">
    <property type="entry name" value="Tetratricopeptide repeat domain"/>
    <property type="match status" value="1"/>
</dbReference>
<evidence type="ECO:0000313" key="4">
    <source>
        <dbReference type="Proteomes" id="UP000288805"/>
    </source>
</evidence>
<dbReference type="EMBL" id="QGNW01000111">
    <property type="protein sequence ID" value="RVW95873.1"/>
    <property type="molecule type" value="Genomic_DNA"/>
</dbReference>
<keyword evidence="2" id="KW-0812">Transmembrane</keyword>
<dbReference type="SUPFAM" id="SSF48452">
    <property type="entry name" value="TPR-like"/>
    <property type="match status" value="1"/>
</dbReference>
<sequence length="784" mass="88090">MKTIISAKPIRQLNPHFSPSILLFHYPSLPRKNRNFLHFSNRKRLWSSKGLNFSSVTVPSALDVVNYGGWDDPRLGGGSDQSGESNQFRNFLVSVGIDDRKYLFVFLLGLVCALAISRVRVSSILVFPASVFVFAVGFSFGLVRGGSASEVSLSSNKRNSKDENFRLSIEKLRNLVDFFDGFDVKVNNLRHDIRRAIDCNQITVSDLESYVKVIESISLSASHSRNVIGVCIDEMGLVNQEMDRISDHKPSRRRKDVSETGFDLFQLVGGLFADHLVGSKSSKLKDAATQEGVEAEVSDQSQGNAVGKRIFNSVNDNKLAMDQDGVEKLGDGTRRVKIIPDDGKMNLEGTGRGAKRLLNHEEYSYQDGVEKLGDGTRRLKVIPDDGKMNLEGMVGSAKRLLKHDEYSYRSRRLQFMNDRQVSLKMGHHDEIETWASHESQLDSVDFSFSLKHKETKAPFGQENMLKNSNGAYMHTDSSKKSEDGSYRSHFREENLNQIDDSHLDGHQVAQESEIGSSSSRVSDDALFDRYLSEANGLLKQARESVRGRDHEGHAEIRLYKSAKLLSQAIAMKPMSLVAVGLLGNTYLLHGELKLKNSRELRTLLSRNDPLLINKWGKALKGLDDRFSSKDKIGSVLVDVCEECEELLVEAGRKYRMALSLDGNDMRALYNWGLALSFRAQLIADIGPEAAFDADKVFMAAIDKFDAMMSKGNVYTPDGRDKFFIRWGAALQQRSRLRPRNSKEKVKLLQQAKRLYEDALDMDSDNFQVKEALSSCISELSFRRF</sequence>